<dbReference type="InParanoid" id="Q01ZF8"/>
<name>Q01ZF8_SOLUE</name>
<feature type="domain" description="SGNH hydrolase-type esterase" evidence="1">
    <location>
        <begin position="79"/>
        <end position="242"/>
    </location>
</feature>
<dbReference type="EMBL" id="CP000473">
    <property type="protein sequence ID" value="ABJ84957.1"/>
    <property type="molecule type" value="Genomic_DNA"/>
</dbReference>
<dbReference type="KEGG" id="sus:Acid_3990"/>
<proteinExistence type="predicted"/>
<dbReference type="Gene3D" id="3.40.50.1110">
    <property type="entry name" value="SGNH hydrolase"/>
    <property type="match status" value="1"/>
</dbReference>
<dbReference type="InterPro" id="IPR051532">
    <property type="entry name" value="Ester_Hydrolysis_Enzymes"/>
</dbReference>
<dbReference type="InterPro" id="IPR036514">
    <property type="entry name" value="SGNH_hydro_sf"/>
</dbReference>
<dbReference type="eggNOG" id="COG2755">
    <property type="taxonomic scope" value="Bacteria"/>
</dbReference>
<dbReference type="STRING" id="234267.Acid_3990"/>
<dbReference type="HOGENOM" id="CLU_051989_5_1_0"/>
<dbReference type="GO" id="GO:0004622">
    <property type="term" value="F:phosphatidylcholine lysophospholipase activity"/>
    <property type="evidence" value="ECO:0007669"/>
    <property type="project" value="TreeGrafter"/>
</dbReference>
<dbReference type="Pfam" id="PF13472">
    <property type="entry name" value="Lipase_GDSL_2"/>
    <property type="match status" value="1"/>
</dbReference>
<dbReference type="PANTHER" id="PTHR30383:SF5">
    <property type="entry name" value="SGNH HYDROLASE-TYPE ESTERASE DOMAIN-CONTAINING PROTEIN"/>
    <property type="match status" value="1"/>
</dbReference>
<organism evidence="2">
    <name type="scientific">Solibacter usitatus (strain Ellin6076)</name>
    <dbReference type="NCBI Taxonomy" id="234267"/>
    <lineage>
        <taxon>Bacteria</taxon>
        <taxon>Pseudomonadati</taxon>
        <taxon>Acidobacteriota</taxon>
        <taxon>Terriglobia</taxon>
        <taxon>Bryobacterales</taxon>
        <taxon>Solibacteraceae</taxon>
        <taxon>Candidatus Solibacter</taxon>
    </lineage>
</organism>
<evidence type="ECO:0000313" key="2">
    <source>
        <dbReference type="EMBL" id="ABJ84957.1"/>
    </source>
</evidence>
<dbReference type="SUPFAM" id="SSF52266">
    <property type="entry name" value="SGNH hydrolase"/>
    <property type="match status" value="1"/>
</dbReference>
<dbReference type="InterPro" id="IPR013830">
    <property type="entry name" value="SGNH_hydro"/>
</dbReference>
<dbReference type="PANTHER" id="PTHR30383">
    <property type="entry name" value="THIOESTERASE 1/PROTEASE 1/LYSOPHOSPHOLIPASE L1"/>
    <property type="match status" value="1"/>
</dbReference>
<gene>
    <name evidence="2" type="ordered locus">Acid_3990</name>
</gene>
<protein>
    <submittedName>
        <fullName evidence="2">Lipolytic enzyme, G-D-S-L family</fullName>
    </submittedName>
</protein>
<dbReference type="CDD" id="cd04501">
    <property type="entry name" value="SGNH_hydrolase_like_4"/>
    <property type="match status" value="1"/>
</dbReference>
<reference evidence="2" key="1">
    <citation type="submission" date="2006-10" db="EMBL/GenBank/DDBJ databases">
        <title>Complete sequence of Solibacter usitatus Ellin6076.</title>
        <authorList>
            <consortium name="US DOE Joint Genome Institute"/>
            <person name="Copeland A."/>
            <person name="Lucas S."/>
            <person name="Lapidus A."/>
            <person name="Barry K."/>
            <person name="Detter J.C."/>
            <person name="Glavina del Rio T."/>
            <person name="Hammon N."/>
            <person name="Israni S."/>
            <person name="Dalin E."/>
            <person name="Tice H."/>
            <person name="Pitluck S."/>
            <person name="Thompson L.S."/>
            <person name="Brettin T."/>
            <person name="Bruce D."/>
            <person name="Han C."/>
            <person name="Tapia R."/>
            <person name="Gilna P."/>
            <person name="Schmutz J."/>
            <person name="Larimer F."/>
            <person name="Land M."/>
            <person name="Hauser L."/>
            <person name="Kyrpides N."/>
            <person name="Mikhailova N."/>
            <person name="Janssen P.H."/>
            <person name="Kuske C.R."/>
            <person name="Richardson P."/>
        </authorList>
    </citation>
    <scope>NUCLEOTIDE SEQUENCE</scope>
    <source>
        <strain evidence="2">Ellin6076</strain>
    </source>
</reference>
<accession>Q01ZF8</accession>
<sequence>MEFADNDMNSQILALALLLPALAPAQLVDVYAPPRANCCLPAAAKTLAEQLQDWNQLGRYYADNERLKQSPPEVGRVVFMGDSITDGWKLAQYFPGKPYVNRGISGQTTPQMLVRMFPDVIALKPAALIVLAGTNDIAGNTGPMTLTMIEDNLQAITELAQGHGIKVILCSVMPVSDYTPRKQTVQRPPADISKLNAWIREYAQRARATFADYYGATVDEKGALKEGYSADGLHPNDKGYALMVPVAVAAISKAIQP</sequence>
<dbReference type="AlphaFoldDB" id="Q01ZF8"/>
<evidence type="ECO:0000259" key="1">
    <source>
        <dbReference type="Pfam" id="PF13472"/>
    </source>
</evidence>